<evidence type="ECO:0000313" key="3">
    <source>
        <dbReference type="Proteomes" id="UP000499080"/>
    </source>
</evidence>
<dbReference type="Proteomes" id="UP000499080">
    <property type="component" value="Unassembled WGS sequence"/>
</dbReference>
<evidence type="ECO:0000256" key="1">
    <source>
        <dbReference type="SAM" id="MobiDB-lite"/>
    </source>
</evidence>
<dbReference type="AlphaFoldDB" id="A0A4Y2CER0"/>
<protein>
    <submittedName>
        <fullName evidence="2">Uncharacterized protein</fullName>
    </submittedName>
</protein>
<sequence length="86" mass="9850">MTALYNRKKINESPREVNDQLQRSKDSGKKRGIRDEPTLSEAASSSDALSIAMKKEKWVIEEEENPSSNRYFVRTSAHKRSHISSL</sequence>
<comment type="caution">
    <text evidence="2">The sequence shown here is derived from an EMBL/GenBank/DDBJ whole genome shotgun (WGS) entry which is preliminary data.</text>
</comment>
<feature type="region of interest" description="Disordered" evidence="1">
    <location>
        <begin position="64"/>
        <end position="86"/>
    </location>
</feature>
<organism evidence="2 3">
    <name type="scientific">Araneus ventricosus</name>
    <name type="common">Orbweaver spider</name>
    <name type="synonym">Epeira ventricosa</name>
    <dbReference type="NCBI Taxonomy" id="182803"/>
    <lineage>
        <taxon>Eukaryota</taxon>
        <taxon>Metazoa</taxon>
        <taxon>Ecdysozoa</taxon>
        <taxon>Arthropoda</taxon>
        <taxon>Chelicerata</taxon>
        <taxon>Arachnida</taxon>
        <taxon>Araneae</taxon>
        <taxon>Araneomorphae</taxon>
        <taxon>Entelegynae</taxon>
        <taxon>Araneoidea</taxon>
        <taxon>Araneidae</taxon>
        <taxon>Araneus</taxon>
    </lineage>
</organism>
<feature type="region of interest" description="Disordered" evidence="1">
    <location>
        <begin position="1"/>
        <end position="47"/>
    </location>
</feature>
<evidence type="ECO:0000313" key="2">
    <source>
        <dbReference type="EMBL" id="GBM02346.1"/>
    </source>
</evidence>
<feature type="compositionally biased region" description="Basic and acidic residues" evidence="1">
    <location>
        <begin position="9"/>
        <end position="37"/>
    </location>
</feature>
<gene>
    <name evidence="2" type="ORF">AVEN_138458_1</name>
</gene>
<feature type="compositionally biased region" description="Basic residues" evidence="1">
    <location>
        <begin position="76"/>
        <end position="86"/>
    </location>
</feature>
<accession>A0A4Y2CER0</accession>
<dbReference type="EMBL" id="BGPR01000179">
    <property type="protein sequence ID" value="GBM02346.1"/>
    <property type="molecule type" value="Genomic_DNA"/>
</dbReference>
<reference evidence="2 3" key="1">
    <citation type="journal article" date="2019" name="Sci. Rep.">
        <title>Orb-weaving spider Araneus ventricosus genome elucidates the spidroin gene catalogue.</title>
        <authorList>
            <person name="Kono N."/>
            <person name="Nakamura H."/>
            <person name="Ohtoshi R."/>
            <person name="Moran D.A.P."/>
            <person name="Shinohara A."/>
            <person name="Yoshida Y."/>
            <person name="Fujiwara M."/>
            <person name="Mori M."/>
            <person name="Tomita M."/>
            <person name="Arakawa K."/>
        </authorList>
    </citation>
    <scope>NUCLEOTIDE SEQUENCE [LARGE SCALE GENOMIC DNA]</scope>
</reference>
<proteinExistence type="predicted"/>
<name>A0A4Y2CER0_ARAVE</name>
<keyword evidence="3" id="KW-1185">Reference proteome</keyword>